<dbReference type="Proteomes" id="UP000050525">
    <property type="component" value="Unassembled WGS sequence"/>
</dbReference>
<dbReference type="AlphaFoldDB" id="A0A151MQJ8"/>
<sequence>MSLDVVKVGVLHFPRYTPSNLLEAVNENYNFSEQSVLTMQQTQKQIKEDILGRIPYHFIHSNGYTLASQFLTPKKSFEDIKH</sequence>
<name>A0A151MQJ8_ALLMI</name>
<organism evidence="1 2">
    <name type="scientific">Alligator mississippiensis</name>
    <name type="common">American alligator</name>
    <dbReference type="NCBI Taxonomy" id="8496"/>
    <lineage>
        <taxon>Eukaryota</taxon>
        <taxon>Metazoa</taxon>
        <taxon>Chordata</taxon>
        <taxon>Craniata</taxon>
        <taxon>Vertebrata</taxon>
        <taxon>Euteleostomi</taxon>
        <taxon>Archelosauria</taxon>
        <taxon>Archosauria</taxon>
        <taxon>Crocodylia</taxon>
        <taxon>Alligatoridae</taxon>
        <taxon>Alligatorinae</taxon>
        <taxon>Alligator</taxon>
    </lineage>
</organism>
<accession>A0A151MQJ8</accession>
<dbReference type="EMBL" id="AKHW03005461">
    <property type="protein sequence ID" value="KYO26670.1"/>
    <property type="molecule type" value="Genomic_DNA"/>
</dbReference>
<gene>
    <name evidence="1" type="ORF">Y1Q_0019149</name>
</gene>
<evidence type="ECO:0000313" key="1">
    <source>
        <dbReference type="EMBL" id="KYO26670.1"/>
    </source>
</evidence>
<evidence type="ECO:0000313" key="2">
    <source>
        <dbReference type="Proteomes" id="UP000050525"/>
    </source>
</evidence>
<keyword evidence="2" id="KW-1185">Reference proteome</keyword>
<protein>
    <submittedName>
        <fullName evidence="1">Uncharacterized protein</fullName>
    </submittedName>
</protein>
<proteinExistence type="predicted"/>
<comment type="caution">
    <text evidence="1">The sequence shown here is derived from an EMBL/GenBank/DDBJ whole genome shotgun (WGS) entry which is preliminary data.</text>
</comment>
<reference evidence="1 2" key="1">
    <citation type="journal article" date="2012" name="Genome Biol.">
        <title>Sequencing three crocodilian genomes to illuminate the evolution of archosaurs and amniotes.</title>
        <authorList>
            <person name="St John J.A."/>
            <person name="Braun E.L."/>
            <person name="Isberg S.R."/>
            <person name="Miles L.G."/>
            <person name="Chong A.Y."/>
            <person name="Gongora J."/>
            <person name="Dalzell P."/>
            <person name="Moran C."/>
            <person name="Bed'hom B."/>
            <person name="Abzhanov A."/>
            <person name="Burgess S.C."/>
            <person name="Cooksey A.M."/>
            <person name="Castoe T.A."/>
            <person name="Crawford N.G."/>
            <person name="Densmore L.D."/>
            <person name="Drew J.C."/>
            <person name="Edwards S.V."/>
            <person name="Faircloth B.C."/>
            <person name="Fujita M.K."/>
            <person name="Greenwold M.J."/>
            <person name="Hoffmann F.G."/>
            <person name="Howard J.M."/>
            <person name="Iguchi T."/>
            <person name="Janes D.E."/>
            <person name="Khan S.Y."/>
            <person name="Kohno S."/>
            <person name="de Koning A.J."/>
            <person name="Lance S.L."/>
            <person name="McCarthy F.M."/>
            <person name="McCormack J.E."/>
            <person name="Merchant M.E."/>
            <person name="Peterson D.G."/>
            <person name="Pollock D.D."/>
            <person name="Pourmand N."/>
            <person name="Raney B.J."/>
            <person name="Roessler K.A."/>
            <person name="Sanford J.R."/>
            <person name="Sawyer R.H."/>
            <person name="Schmidt C.J."/>
            <person name="Triplett E.W."/>
            <person name="Tuberville T.D."/>
            <person name="Venegas-Anaya M."/>
            <person name="Howard J.T."/>
            <person name="Jarvis E.D."/>
            <person name="Guillette L.J.Jr."/>
            <person name="Glenn T.C."/>
            <person name="Green R.E."/>
            <person name="Ray D.A."/>
        </authorList>
    </citation>
    <scope>NUCLEOTIDE SEQUENCE [LARGE SCALE GENOMIC DNA]</scope>
    <source>
        <strain evidence="1">KSC_2009_1</strain>
    </source>
</reference>